<sequence length="112" mass="12807">MVIRQGDIFYVDFNPSKGHEQKHRRPALALSHSLLTKFSGLTIVAPITTTSRNFPTYHELTSTRTIQGKVMLDQTMTLDLAARGVAKVEERLSQEELKLILDKYKLLFDMED</sequence>
<evidence type="ECO:0000256" key="1">
    <source>
        <dbReference type="ARBA" id="ARBA00007521"/>
    </source>
</evidence>
<dbReference type="PANTHER" id="PTHR33988">
    <property type="entry name" value="ENDORIBONUCLEASE MAZF-RELATED"/>
    <property type="match status" value="1"/>
</dbReference>
<reference evidence="3" key="1">
    <citation type="submission" date="2020-04" db="EMBL/GenBank/DDBJ databases">
        <title>Deep metagenomics examines the oral microbiome during advanced dental caries in children, revealing novel taxa and co-occurrences with host molecules.</title>
        <authorList>
            <person name="Baker J.L."/>
            <person name="Morton J.T."/>
            <person name="Dinis M."/>
            <person name="Alvarez R."/>
            <person name="Tran N.C."/>
            <person name="Knight R."/>
            <person name="Edlund A."/>
        </authorList>
    </citation>
    <scope>NUCLEOTIDE SEQUENCE</scope>
    <source>
        <strain evidence="3">JCVI_23_bin.16</strain>
    </source>
</reference>
<dbReference type="RefSeq" id="WP_291454228.1">
    <property type="nucleotide sequence ID" value="NZ_CAURBS010000011.1"/>
</dbReference>
<dbReference type="EMBL" id="JABZFV010000108">
    <property type="protein sequence ID" value="MBF0935003.1"/>
    <property type="molecule type" value="Genomic_DNA"/>
</dbReference>
<keyword evidence="2" id="KW-1277">Toxin-antitoxin system</keyword>
<name>A0A929MQH5_ABIDE</name>
<proteinExistence type="inferred from homology"/>
<dbReference type="Proteomes" id="UP000757900">
    <property type="component" value="Unassembled WGS sequence"/>
</dbReference>
<gene>
    <name evidence="3" type="ORF">HXK00_05095</name>
</gene>
<dbReference type="InterPro" id="IPR011067">
    <property type="entry name" value="Plasmid_toxin/cell-grow_inhib"/>
</dbReference>
<dbReference type="AlphaFoldDB" id="A0A929MQH5"/>
<protein>
    <submittedName>
        <fullName evidence="3">Type II toxin-antitoxin system PemK/MazF family toxin</fullName>
    </submittedName>
</protein>
<evidence type="ECO:0000313" key="3">
    <source>
        <dbReference type="EMBL" id="MBF0935003.1"/>
    </source>
</evidence>
<dbReference type="GO" id="GO:0004521">
    <property type="term" value="F:RNA endonuclease activity"/>
    <property type="evidence" value="ECO:0007669"/>
    <property type="project" value="TreeGrafter"/>
</dbReference>
<comment type="similarity">
    <text evidence="1">Belongs to the PemK/MazF family.</text>
</comment>
<dbReference type="GO" id="GO:0003677">
    <property type="term" value="F:DNA binding"/>
    <property type="evidence" value="ECO:0007669"/>
    <property type="project" value="InterPro"/>
</dbReference>
<dbReference type="Gene3D" id="2.30.30.110">
    <property type="match status" value="1"/>
</dbReference>
<evidence type="ECO:0000256" key="2">
    <source>
        <dbReference type="ARBA" id="ARBA00022649"/>
    </source>
</evidence>
<dbReference type="Pfam" id="PF02452">
    <property type="entry name" value="PemK_toxin"/>
    <property type="match status" value="1"/>
</dbReference>
<dbReference type="SUPFAM" id="SSF50118">
    <property type="entry name" value="Cell growth inhibitor/plasmid maintenance toxic component"/>
    <property type="match status" value="1"/>
</dbReference>
<dbReference type="GO" id="GO:0006402">
    <property type="term" value="P:mRNA catabolic process"/>
    <property type="evidence" value="ECO:0007669"/>
    <property type="project" value="TreeGrafter"/>
</dbReference>
<comment type="caution">
    <text evidence="3">The sequence shown here is derived from an EMBL/GenBank/DDBJ whole genome shotgun (WGS) entry which is preliminary data.</text>
</comment>
<organism evidence="3 4">
    <name type="scientific">Abiotrophia defectiva</name>
    <name type="common">Streptococcus defectivus</name>
    <dbReference type="NCBI Taxonomy" id="46125"/>
    <lineage>
        <taxon>Bacteria</taxon>
        <taxon>Bacillati</taxon>
        <taxon>Bacillota</taxon>
        <taxon>Bacilli</taxon>
        <taxon>Lactobacillales</taxon>
        <taxon>Aerococcaceae</taxon>
        <taxon>Abiotrophia</taxon>
    </lineage>
</organism>
<dbReference type="InterPro" id="IPR003477">
    <property type="entry name" value="PemK-like"/>
</dbReference>
<dbReference type="PANTHER" id="PTHR33988:SF3">
    <property type="entry name" value="ENDORIBONUCLEASE TOXIN CHPB-RELATED"/>
    <property type="match status" value="1"/>
</dbReference>
<evidence type="ECO:0000313" key="4">
    <source>
        <dbReference type="Proteomes" id="UP000757900"/>
    </source>
</evidence>
<accession>A0A929MQH5</accession>
<dbReference type="GO" id="GO:0016075">
    <property type="term" value="P:rRNA catabolic process"/>
    <property type="evidence" value="ECO:0007669"/>
    <property type="project" value="TreeGrafter"/>
</dbReference>